<comment type="similarity">
    <text evidence="1 8 9">Belongs to the peptidase S8 family.</text>
</comment>
<dbReference type="AlphaFoldDB" id="A0A1Y2C956"/>
<feature type="domain" description="C5a peptidase/Subtilisin-like protease SBT2-like Fn3-like" evidence="13">
    <location>
        <begin position="614"/>
        <end position="741"/>
    </location>
</feature>
<name>A0A1Y2C956_9FUNG</name>
<feature type="chain" id="PRO_5012395320" evidence="10">
    <location>
        <begin position="20"/>
        <end position="936"/>
    </location>
</feature>
<evidence type="ECO:0000256" key="1">
    <source>
        <dbReference type="ARBA" id="ARBA00011073"/>
    </source>
</evidence>
<dbReference type="Gene3D" id="3.50.30.30">
    <property type="match status" value="1"/>
</dbReference>
<feature type="domain" description="PA" evidence="12">
    <location>
        <begin position="374"/>
        <end position="463"/>
    </location>
</feature>
<dbReference type="InterPro" id="IPR023827">
    <property type="entry name" value="Peptidase_S8_Asp-AS"/>
</dbReference>
<dbReference type="PRINTS" id="PR00723">
    <property type="entry name" value="SUBTILISIN"/>
</dbReference>
<dbReference type="PROSITE" id="PS00137">
    <property type="entry name" value="SUBTILASE_HIS"/>
    <property type="match status" value="1"/>
</dbReference>
<dbReference type="InterPro" id="IPR050131">
    <property type="entry name" value="Peptidase_S8_subtilisin-like"/>
</dbReference>
<evidence type="ECO:0000256" key="5">
    <source>
        <dbReference type="ARBA" id="ARBA00022801"/>
    </source>
</evidence>
<evidence type="ECO:0000256" key="2">
    <source>
        <dbReference type="ARBA" id="ARBA00022512"/>
    </source>
</evidence>
<dbReference type="InterPro" id="IPR034187">
    <property type="entry name" value="Peptidases_S8_5"/>
</dbReference>
<feature type="active site" description="Charge relay system" evidence="7 8">
    <location>
        <position position="211"/>
    </location>
</feature>
<dbReference type="Pfam" id="PF00082">
    <property type="entry name" value="Peptidase_S8"/>
    <property type="match status" value="1"/>
</dbReference>
<dbReference type="CDD" id="cd07489">
    <property type="entry name" value="Peptidases_S8_5"/>
    <property type="match status" value="1"/>
</dbReference>
<dbReference type="InterPro" id="IPR023828">
    <property type="entry name" value="Peptidase_S8_Ser-AS"/>
</dbReference>
<evidence type="ECO:0000256" key="3">
    <source>
        <dbReference type="ARBA" id="ARBA00022670"/>
    </source>
</evidence>
<feature type="signal peptide" evidence="10">
    <location>
        <begin position="1"/>
        <end position="19"/>
    </location>
</feature>
<keyword evidence="2" id="KW-0964">Secreted</keyword>
<organism evidence="14 15">
    <name type="scientific">Rhizoclosmatium globosum</name>
    <dbReference type="NCBI Taxonomy" id="329046"/>
    <lineage>
        <taxon>Eukaryota</taxon>
        <taxon>Fungi</taxon>
        <taxon>Fungi incertae sedis</taxon>
        <taxon>Chytridiomycota</taxon>
        <taxon>Chytridiomycota incertae sedis</taxon>
        <taxon>Chytridiomycetes</taxon>
        <taxon>Chytridiales</taxon>
        <taxon>Chytriomycetaceae</taxon>
        <taxon>Rhizoclosmatium</taxon>
    </lineage>
</organism>
<evidence type="ECO:0000313" key="14">
    <source>
        <dbReference type="EMBL" id="ORY43394.1"/>
    </source>
</evidence>
<dbReference type="InterPro" id="IPR022398">
    <property type="entry name" value="Peptidase_S8_His-AS"/>
</dbReference>
<dbReference type="Pfam" id="PF06280">
    <property type="entry name" value="fn3_5"/>
    <property type="match status" value="1"/>
</dbReference>
<keyword evidence="6 8" id="KW-0720">Serine protease</keyword>
<evidence type="ECO:0000256" key="9">
    <source>
        <dbReference type="RuleBase" id="RU003355"/>
    </source>
</evidence>
<feature type="active site" description="Charge relay system" evidence="7 8">
    <location>
        <position position="542"/>
    </location>
</feature>
<keyword evidence="3 8" id="KW-0645">Protease</keyword>
<dbReference type="OrthoDB" id="2162597at2759"/>
<dbReference type="InterPro" id="IPR010435">
    <property type="entry name" value="C5a/SBT2-like_Fn3"/>
</dbReference>
<keyword evidence="15" id="KW-1185">Reference proteome</keyword>
<feature type="active site" description="Charge relay system" evidence="7 8">
    <location>
        <position position="158"/>
    </location>
</feature>
<dbReference type="EMBL" id="MCGO01000025">
    <property type="protein sequence ID" value="ORY43394.1"/>
    <property type="molecule type" value="Genomic_DNA"/>
</dbReference>
<evidence type="ECO:0000256" key="6">
    <source>
        <dbReference type="ARBA" id="ARBA00022825"/>
    </source>
</evidence>
<dbReference type="InterPro" id="IPR003137">
    <property type="entry name" value="PA_domain"/>
</dbReference>
<dbReference type="Pfam" id="PF02225">
    <property type="entry name" value="PA"/>
    <property type="match status" value="1"/>
</dbReference>
<dbReference type="GO" id="GO:0006508">
    <property type="term" value="P:proteolysis"/>
    <property type="evidence" value="ECO:0007669"/>
    <property type="project" value="UniProtKB-KW"/>
</dbReference>
<dbReference type="STRING" id="329046.A0A1Y2C956"/>
<dbReference type="PROSITE" id="PS00136">
    <property type="entry name" value="SUBTILASE_ASP"/>
    <property type="match status" value="1"/>
</dbReference>
<dbReference type="Gene3D" id="3.40.50.200">
    <property type="entry name" value="Peptidase S8/S53 domain"/>
    <property type="match status" value="1"/>
</dbReference>
<evidence type="ECO:0000259" key="11">
    <source>
        <dbReference type="Pfam" id="PF00082"/>
    </source>
</evidence>
<gene>
    <name evidence="14" type="ORF">BCR33DRAFT_717618</name>
</gene>
<dbReference type="PANTHER" id="PTHR43806">
    <property type="entry name" value="PEPTIDASE S8"/>
    <property type="match status" value="1"/>
</dbReference>
<dbReference type="InterPro" id="IPR036852">
    <property type="entry name" value="Peptidase_S8/S53_dom_sf"/>
</dbReference>
<dbReference type="InterPro" id="IPR015500">
    <property type="entry name" value="Peptidase_S8_subtilisin-rel"/>
</dbReference>
<dbReference type="GO" id="GO:0004252">
    <property type="term" value="F:serine-type endopeptidase activity"/>
    <property type="evidence" value="ECO:0007669"/>
    <property type="project" value="UniProtKB-UniRule"/>
</dbReference>
<dbReference type="GO" id="GO:0005615">
    <property type="term" value="C:extracellular space"/>
    <property type="evidence" value="ECO:0007669"/>
    <property type="project" value="TreeGrafter"/>
</dbReference>
<evidence type="ECO:0000256" key="7">
    <source>
        <dbReference type="PIRSR" id="PIRSR615500-1"/>
    </source>
</evidence>
<dbReference type="GO" id="GO:0016020">
    <property type="term" value="C:membrane"/>
    <property type="evidence" value="ECO:0007669"/>
    <property type="project" value="InterPro"/>
</dbReference>
<accession>A0A1Y2C956</accession>
<evidence type="ECO:0000256" key="10">
    <source>
        <dbReference type="SAM" id="SignalP"/>
    </source>
</evidence>
<comment type="caution">
    <text evidence="14">The sequence shown here is derived from an EMBL/GenBank/DDBJ whole genome shotgun (WGS) entry which is preliminary data.</text>
</comment>
<dbReference type="InterPro" id="IPR000209">
    <property type="entry name" value="Peptidase_S8/S53_dom"/>
</dbReference>
<dbReference type="SUPFAM" id="SSF52743">
    <property type="entry name" value="Subtilisin-like"/>
    <property type="match status" value="1"/>
</dbReference>
<dbReference type="Gene3D" id="2.60.40.1710">
    <property type="entry name" value="Subtilisin-like superfamily"/>
    <property type="match status" value="1"/>
</dbReference>
<evidence type="ECO:0000256" key="8">
    <source>
        <dbReference type="PROSITE-ProRule" id="PRU01240"/>
    </source>
</evidence>
<dbReference type="PROSITE" id="PS00138">
    <property type="entry name" value="SUBTILASE_SER"/>
    <property type="match status" value="1"/>
</dbReference>
<evidence type="ECO:0000256" key="4">
    <source>
        <dbReference type="ARBA" id="ARBA00022729"/>
    </source>
</evidence>
<evidence type="ECO:0000259" key="13">
    <source>
        <dbReference type="Pfam" id="PF06280"/>
    </source>
</evidence>
<reference evidence="14 15" key="1">
    <citation type="submission" date="2016-07" db="EMBL/GenBank/DDBJ databases">
        <title>Pervasive Adenine N6-methylation of Active Genes in Fungi.</title>
        <authorList>
            <consortium name="DOE Joint Genome Institute"/>
            <person name="Mondo S.J."/>
            <person name="Dannebaum R.O."/>
            <person name="Kuo R.C."/>
            <person name="Labutti K."/>
            <person name="Haridas S."/>
            <person name="Kuo A."/>
            <person name="Salamov A."/>
            <person name="Ahrendt S.R."/>
            <person name="Lipzen A."/>
            <person name="Sullivan W."/>
            <person name="Andreopoulos W.B."/>
            <person name="Clum A."/>
            <person name="Lindquist E."/>
            <person name="Daum C."/>
            <person name="Ramamoorthy G.K."/>
            <person name="Gryganskyi A."/>
            <person name="Culley D."/>
            <person name="Magnuson J.K."/>
            <person name="James T.Y."/>
            <person name="O'Malley M.A."/>
            <person name="Stajich J.E."/>
            <person name="Spatafora J.W."/>
            <person name="Visel A."/>
            <person name="Grigoriev I.V."/>
        </authorList>
    </citation>
    <scope>NUCLEOTIDE SEQUENCE [LARGE SCALE GENOMIC DNA]</scope>
    <source>
        <strain evidence="14 15">JEL800</strain>
    </source>
</reference>
<evidence type="ECO:0000313" key="15">
    <source>
        <dbReference type="Proteomes" id="UP000193642"/>
    </source>
</evidence>
<dbReference type="Proteomes" id="UP000193642">
    <property type="component" value="Unassembled WGS sequence"/>
</dbReference>
<dbReference type="PROSITE" id="PS51892">
    <property type="entry name" value="SUBTILASE"/>
    <property type="match status" value="1"/>
</dbReference>
<protein>
    <submittedName>
        <fullName evidence="14">Subtilisin-like protein</fullName>
    </submittedName>
</protein>
<evidence type="ECO:0000259" key="12">
    <source>
        <dbReference type="Pfam" id="PF02225"/>
    </source>
</evidence>
<sequence>MQLVSILAALGAVSVGVSAQAPRTGAPIGTVGILPCTFFVEFPTSVVNPAQQVKDHFAKLPNVQYALRTSYSNDLVSFASFEIHGRCDEDDVASIGGAIHYQAVTERHPPKPVKAVDPLASGGPFVHKQDQIHDLTGVNKARSELGITGKGVKVAVIDTGVYYLHPALGGGFGPGFKVAKGYDFVGDSYNGTAASITESNDPFDNCSEESHGTHVSGIIAADASNIKDPLWIPAIPFTGVAPDATIYAYRVFGCQGNAGNDVITKAIYMAADDGADVINMSLGGGPSFNDGSDSLAVNKVVAAHQIVVVAAAGNDGSNGPFSTGSPANAASGISVASIDNGEMYSSIGGTIDGETYPASVSILETTHLADGQTLELVAWNLTGAADPNNINDGCFDPVNDVSGKAAFMRWGSGCGSGTRCFNAFNNGAVACIIAYNKPTVDIKINGYPDIPGMLLPQEAGDKIVALMQAGKTVNLTATFHVFASKLQTGGTLSSFSSPGLDLELNFKPEIAAIGGHVLSTVSPHAAAVQNSPENYMDYSGTSMATPYTAGVAALLIQKRGKLPAATFKTYLLNSAKPAPIFNTSLTNSPSYQGAGLVDAFGAASTQTLITPPSIALNDTVNIKDHYTITITNNYTVDVTYALQSKTAATSTQYLVGDDFPEDQSGTLLTNDQHATVTFLSNTCSEEDTTGTKKVLVPAGKSVDVDIKFTPSALSPAGNLPVYGGYISVTNSVDESSLSIPYAGVIGSWKDKPFWSRNSTSLLNQWLRVLLKSNKIQTAATGLYSDLSFSPLAANQVVNGTQAAFVLAIPTYTSRQASIVVEYKGGDNAMVAAGFTSNIAYIQMVDIKAQSDFGPAYWQPFQRTSYQDGQSVLSNTIYAWDGTGYNFDTNTTLPGDVNMQLPSGNFIMRFLALKNFGDISKPADWDVLETVPFTLVF</sequence>
<keyword evidence="2" id="KW-0134">Cell wall</keyword>
<keyword evidence="5 8" id="KW-0378">Hydrolase</keyword>
<proteinExistence type="inferred from homology"/>
<dbReference type="PANTHER" id="PTHR43806:SF66">
    <property type="entry name" value="SERIN ENDOPEPTIDASE"/>
    <property type="match status" value="1"/>
</dbReference>
<keyword evidence="4 10" id="KW-0732">Signal</keyword>
<feature type="domain" description="Peptidase S8/S53" evidence="11">
    <location>
        <begin position="149"/>
        <end position="586"/>
    </location>
</feature>